<keyword evidence="4" id="KW-1185">Reference proteome</keyword>
<name>A0A916ZNA5_9HYPH</name>
<accession>A0A916ZNA5</accession>
<dbReference type="Gene3D" id="3.50.50.60">
    <property type="entry name" value="FAD/NAD(P)-binding domain"/>
    <property type="match status" value="1"/>
</dbReference>
<dbReference type="PANTHER" id="PTHR13847:SF281">
    <property type="entry name" value="FAD DEPENDENT OXIDOREDUCTASE DOMAIN-CONTAINING PROTEIN"/>
    <property type="match status" value="1"/>
</dbReference>
<dbReference type="GO" id="GO:0016491">
    <property type="term" value="F:oxidoreductase activity"/>
    <property type="evidence" value="ECO:0007669"/>
    <property type="project" value="UniProtKB-KW"/>
</dbReference>
<organism evidence="3 4">
    <name type="scientific">Aureimonas endophytica</name>
    <dbReference type="NCBI Taxonomy" id="2027858"/>
    <lineage>
        <taxon>Bacteria</taxon>
        <taxon>Pseudomonadati</taxon>
        <taxon>Pseudomonadota</taxon>
        <taxon>Alphaproteobacteria</taxon>
        <taxon>Hyphomicrobiales</taxon>
        <taxon>Aurantimonadaceae</taxon>
        <taxon>Aureimonas</taxon>
    </lineage>
</organism>
<comment type="caution">
    <text evidence="3">The sequence shown here is derived from an EMBL/GenBank/DDBJ whole genome shotgun (WGS) entry which is preliminary data.</text>
</comment>
<reference evidence="3" key="2">
    <citation type="submission" date="2020-09" db="EMBL/GenBank/DDBJ databases">
        <authorList>
            <person name="Sun Q."/>
            <person name="Zhou Y."/>
        </authorList>
    </citation>
    <scope>NUCLEOTIDE SEQUENCE</scope>
    <source>
        <strain evidence="3">CGMCC 1.15367</strain>
    </source>
</reference>
<sequence length="432" mass="46891">MFAIDWKTPHLWRRTNGERRAVAPALAGDVEADVAIVGGGFTGLSPALTLVEAGVSVVLLEGNEIGSAASGRNNGLVIPHHSKATPAEMAEAVGPVHGERYNALVAGAARQAFALMEKHAIAAHGVQRGWMQPAHTEEALARARRFHDEWRAFGCDVEWLDGDAMSAALGTPYRGGWRAREGGHVNPFALVQGLARAAEAAGVRLFENSKVTALVREGERWRLRSGAGSVLARKVLLATNALTGRIWPKLGEAVIPLQVYQVATKPLSHNLRAAILKDDPAVSDMRRDMRYFHYDADGRLVTGGTLATWRDARRRGLAQSSAMVGRVFPQLGEAPELEDYWEGVFGLVPDRKPRLMRLAPGLVFAGIYSGRGVALSLALGREVGAWLAEQRRDADMPLPVTDLRRVPGHALAVEVARRIHPLHKLRDRLDGV</sequence>
<dbReference type="AlphaFoldDB" id="A0A916ZNA5"/>
<evidence type="ECO:0000259" key="2">
    <source>
        <dbReference type="Pfam" id="PF01266"/>
    </source>
</evidence>
<dbReference type="EMBL" id="BMIQ01000003">
    <property type="protein sequence ID" value="GGE05951.1"/>
    <property type="molecule type" value="Genomic_DNA"/>
</dbReference>
<evidence type="ECO:0000313" key="3">
    <source>
        <dbReference type="EMBL" id="GGE05951.1"/>
    </source>
</evidence>
<dbReference type="Pfam" id="PF01266">
    <property type="entry name" value="DAO"/>
    <property type="match status" value="1"/>
</dbReference>
<dbReference type="InterPro" id="IPR036188">
    <property type="entry name" value="FAD/NAD-bd_sf"/>
</dbReference>
<dbReference type="SUPFAM" id="SSF51905">
    <property type="entry name" value="FAD/NAD(P)-binding domain"/>
    <property type="match status" value="1"/>
</dbReference>
<proteinExistence type="predicted"/>
<reference evidence="3" key="1">
    <citation type="journal article" date="2014" name="Int. J. Syst. Evol. Microbiol.">
        <title>Complete genome sequence of Corynebacterium casei LMG S-19264T (=DSM 44701T), isolated from a smear-ripened cheese.</title>
        <authorList>
            <consortium name="US DOE Joint Genome Institute (JGI-PGF)"/>
            <person name="Walter F."/>
            <person name="Albersmeier A."/>
            <person name="Kalinowski J."/>
            <person name="Ruckert C."/>
        </authorList>
    </citation>
    <scope>NUCLEOTIDE SEQUENCE</scope>
    <source>
        <strain evidence="3">CGMCC 1.15367</strain>
    </source>
</reference>
<dbReference type="GO" id="GO:0005737">
    <property type="term" value="C:cytoplasm"/>
    <property type="evidence" value="ECO:0007669"/>
    <property type="project" value="TreeGrafter"/>
</dbReference>
<evidence type="ECO:0000313" key="4">
    <source>
        <dbReference type="Proteomes" id="UP000644699"/>
    </source>
</evidence>
<dbReference type="RefSeq" id="WP_188909110.1">
    <property type="nucleotide sequence ID" value="NZ_BMIQ01000003.1"/>
</dbReference>
<dbReference type="InterPro" id="IPR006076">
    <property type="entry name" value="FAD-dep_OxRdtase"/>
</dbReference>
<protein>
    <submittedName>
        <fullName evidence="3">Oxidoreductase</fullName>
    </submittedName>
</protein>
<dbReference type="Gene3D" id="3.30.9.10">
    <property type="entry name" value="D-Amino Acid Oxidase, subunit A, domain 2"/>
    <property type="match status" value="1"/>
</dbReference>
<gene>
    <name evidence="3" type="ORF">GCM10011390_26290</name>
</gene>
<keyword evidence="1" id="KW-0560">Oxidoreductase</keyword>
<feature type="domain" description="FAD dependent oxidoreductase" evidence="2">
    <location>
        <begin position="33"/>
        <end position="385"/>
    </location>
</feature>
<dbReference type="Proteomes" id="UP000644699">
    <property type="component" value="Unassembled WGS sequence"/>
</dbReference>
<dbReference type="PANTHER" id="PTHR13847">
    <property type="entry name" value="SARCOSINE DEHYDROGENASE-RELATED"/>
    <property type="match status" value="1"/>
</dbReference>
<evidence type="ECO:0000256" key="1">
    <source>
        <dbReference type="ARBA" id="ARBA00023002"/>
    </source>
</evidence>